<accession>F4S7Q0</accession>
<dbReference type="AlphaFoldDB" id="F4S7Q0"/>
<gene>
    <name evidence="1" type="ORF">MELLADRAFT_94716</name>
</gene>
<dbReference type="KEGG" id="mlr:MELLADRAFT_94716"/>
<name>F4S7Q0_MELLP</name>
<dbReference type="eggNOG" id="ENOG502SY6B">
    <property type="taxonomic scope" value="Eukaryota"/>
</dbReference>
<evidence type="ECO:0000313" key="2">
    <source>
        <dbReference type="Proteomes" id="UP000001072"/>
    </source>
</evidence>
<protein>
    <submittedName>
        <fullName evidence="1">Uncharacterized protein</fullName>
    </submittedName>
</protein>
<dbReference type="VEuPathDB" id="FungiDB:MELLADRAFT_94716"/>
<dbReference type="InParanoid" id="F4S7Q0"/>
<dbReference type="HOGENOM" id="CLU_915514_0_0_1"/>
<dbReference type="EMBL" id="GL883161">
    <property type="protein sequence ID" value="EGF99328.1"/>
    <property type="molecule type" value="Genomic_DNA"/>
</dbReference>
<reference evidence="2" key="1">
    <citation type="journal article" date="2011" name="Proc. Natl. Acad. Sci. U.S.A.">
        <title>Obligate biotrophy features unraveled by the genomic analysis of rust fungi.</title>
        <authorList>
            <person name="Duplessis S."/>
            <person name="Cuomo C.A."/>
            <person name="Lin Y.-C."/>
            <person name="Aerts A."/>
            <person name="Tisserant E."/>
            <person name="Veneault-Fourrey C."/>
            <person name="Joly D.L."/>
            <person name="Hacquard S."/>
            <person name="Amselem J."/>
            <person name="Cantarel B.L."/>
            <person name="Chiu R."/>
            <person name="Coutinho P.M."/>
            <person name="Feau N."/>
            <person name="Field M."/>
            <person name="Frey P."/>
            <person name="Gelhaye E."/>
            <person name="Goldberg J."/>
            <person name="Grabherr M.G."/>
            <person name="Kodira C.D."/>
            <person name="Kohler A."/>
            <person name="Kuees U."/>
            <person name="Lindquist E.A."/>
            <person name="Lucas S.M."/>
            <person name="Mago R."/>
            <person name="Mauceli E."/>
            <person name="Morin E."/>
            <person name="Murat C."/>
            <person name="Pangilinan J.L."/>
            <person name="Park R."/>
            <person name="Pearson M."/>
            <person name="Quesneville H."/>
            <person name="Rouhier N."/>
            <person name="Sakthikumar S."/>
            <person name="Salamov A.A."/>
            <person name="Schmutz J."/>
            <person name="Selles B."/>
            <person name="Shapiro H."/>
            <person name="Tanguay P."/>
            <person name="Tuskan G.A."/>
            <person name="Henrissat B."/>
            <person name="Van de Peer Y."/>
            <person name="Rouze P."/>
            <person name="Ellis J.G."/>
            <person name="Dodds P.N."/>
            <person name="Schein J.E."/>
            <person name="Zhong S."/>
            <person name="Hamelin R.C."/>
            <person name="Grigoriev I.V."/>
            <person name="Szabo L.J."/>
            <person name="Martin F."/>
        </authorList>
    </citation>
    <scope>NUCLEOTIDE SEQUENCE [LARGE SCALE GENOMIC DNA]</scope>
    <source>
        <strain evidence="2">98AG31 / pathotype 3-4-7</strain>
    </source>
</reference>
<keyword evidence="2" id="KW-1185">Reference proteome</keyword>
<evidence type="ECO:0000313" key="1">
    <source>
        <dbReference type="EMBL" id="EGF99328.1"/>
    </source>
</evidence>
<sequence length="361" mass="41585">MVCHFSFRGLSFRRQPLKSLDLLHAYWARGSIKKSSLCPTFTRITESKALNRLFITTSSPLSDVLMMYGGNEDITLLSKHTVASNTLFSVPFHPKVSALYRIPTMMFCPQMLHSDYPADSNIAPRRAFLCQENLRRWSPRGRTHEVMRSIYNPLIDVLVMYGGNEDITLWSKHAFLARVVFQQSRPVREHWPIFSALYLHACTFQGPKRNLSFLKLLKCNWGKLWATMHLWVWVNSCQTTFTETDSATYKKCPGRTTRRYCTACDKTQFKANLYEGVLITISVLDTLWMQELPTQKSPTLLFIVTTSPCQDWVICAPAAILRFEGRFSGPLSGIEPLFPVTRHHHGRPLSYHRKLIGQIFE</sequence>
<organism evidence="2">
    <name type="scientific">Melampsora larici-populina (strain 98AG31 / pathotype 3-4-7)</name>
    <name type="common">Poplar leaf rust fungus</name>
    <dbReference type="NCBI Taxonomy" id="747676"/>
    <lineage>
        <taxon>Eukaryota</taxon>
        <taxon>Fungi</taxon>
        <taxon>Dikarya</taxon>
        <taxon>Basidiomycota</taxon>
        <taxon>Pucciniomycotina</taxon>
        <taxon>Pucciniomycetes</taxon>
        <taxon>Pucciniales</taxon>
        <taxon>Melampsoraceae</taxon>
        <taxon>Melampsora</taxon>
    </lineage>
</organism>
<proteinExistence type="predicted"/>
<dbReference type="Proteomes" id="UP000001072">
    <property type="component" value="Unassembled WGS sequence"/>
</dbReference>